<name>A0ABR3JWB7_9AGAR</name>
<protein>
    <recommendedName>
        <fullName evidence="3">F-box domain-containing protein</fullName>
    </recommendedName>
</protein>
<evidence type="ECO:0000313" key="1">
    <source>
        <dbReference type="EMBL" id="KAL0960151.1"/>
    </source>
</evidence>
<sequence>MTDPDSLPYEVPPPATQAQKVIHDEIVQCTARIQSLKSQWNTFSPITRLPDDVLFEVFKDILRIDTGFN</sequence>
<evidence type="ECO:0000313" key="2">
    <source>
        <dbReference type="Proteomes" id="UP001556367"/>
    </source>
</evidence>
<keyword evidence="2" id="KW-1185">Reference proteome</keyword>
<dbReference type="Proteomes" id="UP001556367">
    <property type="component" value="Unassembled WGS sequence"/>
</dbReference>
<reference evidence="2" key="1">
    <citation type="submission" date="2024-06" db="EMBL/GenBank/DDBJ databases">
        <title>Multi-omics analyses provide insights into the biosynthesis of the anticancer antibiotic pleurotin in Hohenbuehelia grisea.</title>
        <authorList>
            <person name="Weaver J.A."/>
            <person name="Alberti F."/>
        </authorList>
    </citation>
    <scope>NUCLEOTIDE SEQUENCE [LARGE SCALE GENOMIC DNA]</scope>
    <source>
        <strain evidence="2">T-177</strain>
    </source>
</reference>
<evidence type="ECO:0008006" key="3">
    <source>
        <dbReference type="Google" id="ProtNLM"/>
    </source>
</evidence>
<gene>
    <name evidence="1" type="ORF">HGRIS_011786</name>
</gene>
<proteinExistence type="predicted"/>
<comment type="caution">
    <text evidence="1">The sequence shown here is derived from an EMBL/GenBank/DDBJ whole genome shotgun (WGS) entry which is preliminary data.</text>
</comment>
<dbReference type="EMBL" id="JASNQZ010000002">
    <property type="protein sequence ID" value="KAL0960151.1"/>
    <property type="molecule type" value="Genomic_DNA"/>
</dbReference>
<accession>A0ABR3JWB7</accession>
<organism evidence="1 2">
    <name type="scientific">Hohenbuehelia grisea</name>
    <dbReference type="NCBI Taxonomy" id="104357"/>
    <lineage>
        <taxon>Eukaryota</taxon>
        <taxon>Fungi</taxon>
        <taxon>Dikarya</taxon>
        <taxon>Basidiomycota</taxon>
        <taxon>Agaricomycotina</taxon>
        <taxon>Agaricomycetes</taxon>
        <taxon>Agaricomycetidae</taxon>
        <taxon>Agaricales</taxon>
        <taxon>Pleurotineae</taxon>
        <taxon>Pleurotaceae</taxon>
        <taxon>Hohenbuehelia</taxon>
    </lineage>
</organism>